<dbReference type="GO" id="GO:0030424">
    <property type="term" value="C:axon"/>
    <property type="evidence" value="ECO:0007669"/>
    <property type="project" value="TreeGrafter"/>
</dbReference>
<dbReference type="GO" id="GO:0007411">
    <property type="term" value="P:axon guidance"/>
    <property type="evidence" value="ECO:0007669"/>
    <property type="project" value="TreeGrafter"/>
</dbReference>
<dbReference type="FunFam" id="2.60.40.10:FF:000333">
    <property type="entry name" value="Down syndrome cell adhesion molecule"/>
    <property type="match status" value="1"/>
</dbReference>
<dbReference type="InterPro" id="IPR007110">
    <property type="entry name" value="Ig-like_dom"/>
</dbReference>
<accession>A0AAN8WSJ3</accession>
<keyword evidence="4" id="KW-1185">Reference proteome</keyword>
<evidence type="ECO:0000313" key="4">
    <source>
        <dbReference type="Proteomes" id="UP001381693"/>
    </source>
</evidence>
<reference evidence="3 4" key="1">
    <citation type="submission" date="2023-11" db="EMBL/GenBank/DDBJ databases">
        <title>Halocaridina rubra genome assembly.</title>
        <authorList>
            <person name="Smith C."/>
        </authorList>
    </citation>
    <scope>NUCLEOTIDE SEQUENCE [LARGE SCALE GENOMIC DNA]</scope>
    <source>
        <strain evidence="3">EP-1</strain>
        <tissue evidence="3">Whole</tissue>
    </source>
</reference>
<dbReference type="PANTHER" id="PTHR10075">
    <property type="entry name" value="BASIGIN RELATED"/>
    <property type="match status" value="1"/>
</dbReference>
<dbReference type="Pfam" id="PF07679">
    <property type="entry name" value="I-set"/>
    <property type="match status" value="1"/>
</dbReference>
<protein>
    <recommendedName>
        <fullName evidence="2">Ig-like domain-containing protein</fullName>
    </recommendedName>
</protein>
<dbReference type="AlphaFoldDB" id="A0AAN8WSJ3"/>
<feature type="domain" description="Ig-like" evidence="2">
    <location>
        <begin position="6"/>
        <end position="96"/>
    </location>
</feature>
<dbReference type="SMART" id="SM00408">
    <property type="entry name" value="IGc2"/>
    <property type="match status" value="2"/>
</dbReference>
<dbReference type="GO" id="GO:0070593">
    <property type="term" value="P:dendrite self-avoidance"/>
    <property type="evidence" value="ECO:0007669"/>
    <property type="project" value="TreeGrafter"/>
</dbReference>
<dbReference type="InterPro" id="IPR013098">
    <property type="entry name" value="Ig_I-set"/>
</dbReference>
<evidence type="ECO:0000256" key="1">
    <source>
        <dbReference type="ARBA" id="ARBA00023319"/>
    </source>
</evidence>
<dbReference type="EMBL" id="JAXCGZ010016208">
    <property type="protein sequence ID" value="KAK7069521.1"/>
    <property type="molecule type" value="Genomic_DNA"/>
</dbReference>
<dbReference type="GO" id="GO:0005886">
    <property type="term" value="C:plasma membrane"/>
    <property type="evidence" value="ECO:0007669"/>
    <property type="project" value="TreeGrafter"/>
</dbReference>
<evidence type="ECO:0000313" key="3">
    <source>
        <dbReference type="EMBL" id="KAK7069521.1"/>
    </source>
</evidence>
<comment type="caution">
    <text evidence="3">The sequence shown here is derived from an EMBL/GenBank/DDBJ whole genome shotgun (WGS) entry which is preliminary data.</text>
</comment>
<dbReference type="SMART" id="SM00409">
    <property type="entry name" value="IG"/>
    <property type="match status" value="2"/>
</dbReference>
<gene>
    <name evidence="3" type="ORF">SK128_017934</name>
</gene>
<dbReference type="SUPFAM" id="SSF48726">
    <property type="entry name" value="Immunoglobulin"/>
    <property type="match status" value="2"/>
</dbReference>
<proteinExistence type="predicted"/>
<dbReference type="Proteomes" id="UP001381693">
    <property type="component" value="Unassembled WGS sequence"/>
</dbReference>
<dbReference type="GO" id="GO:0007156">
    <property type="term" value="P:homophilic cell adhesion via plasma membrane adhesion molecules"/>
    <property type="evidence" value="ECO:0007669"/>
    <property type="project" value="TreeGrafter"/>
</dbReference>
<organism evidence="3 4">
    <name type="scientific">Halocaridina rubra</name>
    <name type="common">Hawaiian red shrimp</name>
    <dbReference type="NCBI Taxonomy" id="373956"/>
    <lineage>
        <taxon>Eukaryota</taxon>
        <taxon>Metazoa</taxon>
        <taxon>Ecdysozoa</taxon>
        <taxon>Arthropoda</taxon>
        <taxon>Crustacea</taxon>
        <taxon>Multicrustacea</taxon>
        <taxon>Malacostraca</taxon>
        <taxon>Eumalacostraca</taxon>
        <taxon>Eucarida</taxon>
        <taxon>Decapoda</taxon>
        <taxon>Pleocyemata</taxon>
        <taxon>Caridea</taxon>
        <taxon>Atyoidea</taxon>
        <taxon>Atyidae</taxon>
        <taxon>Halocaridina</taxon>
    </lineage>
</organism>
<dbReference type="GO" id="GO:0098632">
    <property type="term" value="F:cell-cell adhesion mediator activity"/>
    <property type="evidence" value="ECO:0007669"/>
    <property type="project" value="TreeGrafter"/>
</dbReference>
<evidence type="ECO:0000259" key="2">
    <source>
        <dbReference type="PROSITE" id="PS50835"/>
    </source>
</evidence>
<dbReference type="InterPro" id="IPR003599">
    <property type="entry name" value="Ig_sub"/>
</dbReference>
<sequence length="233" mass="25880">MTVEPPQVLPFSMPDSLRAGSRVAVQCVAVQGDPPVTITWLHNGSPATSTPGVTVTPLGQFVAALMIEKVRPHHSGNYTCQASSPAATAYHTAVLLVHDDEPLQHVSDLQVSQHDSFSSILALSHVRPSHSGNYTCVARNEAKEVRFTAELLVRAPTPWSSWHLHRFLSEHPSTLSSLKGGLHCQTVRRTRFDRQVFEVMFERVNRVFGCRTRNVFDNQIPRSLVRTSLQTLK</sequence>
<dbReference type="Gene3D" id="2.60.40.10">
    <property type="entry name" value="Immunoglobulins"/>
    <property type="match status" value="2"/>
</dbReference>
<name>A0AAN8WSJ3_HALRR</name>
<dbReference type="InterPro" id="IPR036179">
    <property type="entry name" value="Ig-like_dom_sf"/>
</dbReference>
<dbReference type="PROSITE" id="PS50835">
    <property type="entry name" value="IG_LIKE"/>
    <property type="match status" value="1"/>
</dbReference>
<dbReference type="InterPro" id="IPR013783">
    <property type="entry name" value="Ig-like_fold"/>
</dbReference>
<dbReference type="Pfam" id="PF13927">
    <property type="entry name" value="Ig_3"/>
    <property type="match status" value="1"/>
</dbReference>
<dbReference type="InterPro" id="IPR003598">
    <property type="entry name" value="Ig_sub2"/>
</dbReference>
<keyword evidence="1" id="KW-0393">Immunoglobulin domain</keyword>
<dbReference type="PANTHER" id="PTHR10075:SF100">
    <property type="entry name" value="FASCICLIN-2"/>
    <property type="match status" value="1"/>
</dbReference>